<dbReference type="PANTHER" id="PTHR46986">
    <property type="entry name" value="ENDORIBONUCLEASE YBEY, CHLOROPLASTIC"/>
    <property type="match status" value="1"/>
</dbReference>
<organism evidence="8 9">
    <name type="scientific">Echinicola strongylocentroti</name>
    <dbReference type="NCBI Taxonomy" id="1795355"/>
    <lineage>
        <taxon>Bacteria</taxon>
        <taxon>Pseudomonadati</taxon>
        <taxon>Bacteroidota</taxon>
        <taxon>Cytophagia</taxon>
        <taxon>Cytophagales</taxon>
        <taxon>Cyclobacteriaceae</taxon>
        <taxon>Echinicola</taxon>
    </lineage>
</organism>
<dbReference type="KEGG" id="est:DN752_11755"/>
<dbReference type="GO" id="GO:0005737">
    <property type="term" value="C:cytoplasm"/>
    <property type="evidence" value="ECO:0007669"/>
    <property type="project" value="UniProtKB-SubCell"/>
</dbReference>
<dbReference type="Gene3D" id="3.40.390.30">
    <property type="entry name" value="Metalloproteases ('zincins'), catalytic domain"/>
    <property type="match status" value="1"/>
</dbReference>
<keyword evidence="6 7" id="KW-0862">Zinc</keyword>
<dbReference type="HAMAP" id="MF_00009">
    <property type="entry name" value="Endoribonucl_YbeY"/>
    <property type="match status" value="1"/>
</dbReference>
<evidence type="ECO:0000313" key="9">
    <source>
        <dbReference type="Proteomes" id="UP000248688"/>
    </source>
</evidence>
<accession>A0A2Z4IIG9</accession>
<evidence type="ECO:0000256" key="2">
    <source>
        <dbReference type="ARBA" id="ARBA00022722"/>
    </source>
</evidence>
<keyword evidence="9" id="KW-1185">Reference proteome</keyword>
<keyword evidence="5 7" id="KW-0378">Hydrolase</keyword>
<dbReference type="NCBIfam" id="TIGR00043">
    <property type="entry name" value="rRNA maturation RNase YbeY"/>
    <property type="match status" value="1"/>
</dbReference>
<dbReference type="EMBL" id="CP030041">
    <property type="protein sequence ID" value="AWW30744.1"/>
    <property type="molecule type" value="Genomic_DNA"/>
</dbReference>
<comment type="cofactor">
    <cofactor evidence="7">
        <name>Zn(2+)</name>
        <dbReference type="ChEBI" id="CHEBI:29105"/>
    </cofactor>
    <text evidence="7">Binds 1 zinc ion.</text>
</comment>
<comment type="function">
    <text evidence="7">Single strand-specific metallo-endoribonuclease involved in late-stage 70S ribosome quality control and in maturation of the 3' terminus of the 16S rRNA.</text>
</comment>
<gene>
    <name evidence="7 8" type="primary">ybeY</name>
    <name evidence="8" type="ORF">DN752_11755</name>
</gene>
<name>A0A2Z4IIG9_9BACT</name>
<protein>
    <recommendedName>
        <fullName evidence="7">Endoribonuclease YbeY</fullName>
        <ecNumber evidence="7">3.1.-.-</ecNumber>
    </recommendedName>
</protein>
<comment type="subcellular location">
    <subcellularLocation>
        <location evidence="7">Cytoplasm</location>
    </subcellularLocation>
</comment>
<comment type="similarity">
    <text evidence="1 7">Belongs to the endoribonuclease YbeY family.</text>
</comment>
<evidence type="ECO:0000256" key="1">
    <source>
        <dbReference type="ARBA" id="ARBA00010875"/>
    </source>
</evidence>
<keyword evidence="3 7" id="KW-0479">Metal-binding</keyword>
<evidence type="ECO:0000256" key="5">
    <source>
        <dbReference type="ARBA" id="ARBA00022801"/>
    </source>
</evidence>
<keyword evidence="7" id="KW-0963">Cytoplasm</keyword>
<dbReference type="RefSeq" id="WP_112784121.1">
    <property type="nucleotide sequence ID" value="NZ_CP030041.1"/>
</dbReference>
<dbReference type="AlphaFoldDB" id="A0A2Z4IIG9"/>
<dbReference type="OrthoDB" id="9811984at2"/>
<evidence type="ECO:0000256" key="6">
    <source>
        <dbReference type="ARBA" id="ARBA00022833"/>
    </source>
</evidence>
<feature type="binding site" evidence="7">
    <location>
        <position position="108"/>
    </location>
    <ligand>
        <name>Zn(2+)</name>
        <dbReference type="ChEBI" id="CHEBI:29105"/>
        <note>catalytic</note>
    </ligand>
</feature>
<dbReference type="Proteomes" id="UP000248688">
    <property type="component" value="Chromosome"/>
</dbReference>
<dbReference type="InterPro" id="IPR002036">
    <property type="entry name" value="YbeY"/>
</dbReference>
<keyword evidence="7" id="KW-0698">rRNA processing</keyword>
<dbReference type="GO" id="GO:0008270">
    <property type="term" value="F:zinc ion binding"/>
    <property type="evidence" value="ECO:0007669"/>
    <property type="project" value="UniProtKB-UniRule"/>
</dbReference>
<proteinExistence type="inferred from homology"/>
<evidence type="ECO:0000313" key="8">
    <source>
        <dbReference type="EMBL" id="AWW30744.1"/>
    </source>
</evidence>
<dbReference type="SUPFAM" id="SSF55486">
    <property type="entry name" value="Metalloproteases ('zincins'), catalytic domain"/>
    <property type="match status" value="1"/>
</dbReference>
<reference evidence="8 9" key="1">
    <citation type="submission" date="2018-06" db="EMBL/GenBank/DDBJ databases">
        <title>Echinicola strongylocentroti sp. nov., isolated from a sea urchin Strongylocentrotus intermedius.</title>
        <authorList>
            <person name="Bae S.S."/>
        </authorList>
    </citation>
    <scope>NUCLEOTIDE SEQUENCE [LARGE SCALE GENOMIC DNA]</scope>
    <source>
        <strain evidence="8 9">MEBiC08714</strain>
    </source>
</reference>
<dbReference type="GO" id="GO:0004222">
    <property type="term" value="F:metalloendopeptidase activity"/>
    <property type="evidence" value="ECO:0007669"/>
    <property type="project" value="InterPro"/>
</dbReference>
<dbReference type="GO" id="GO:0004521">
    <property type="term" value="F:RNA endonuclease activity"/>
    <property type="evidence" value="ECO:0007669"/>
    <property type="project" value="UniProtKB-UniRule"/>
</dbReference>
<dbReference type="GO" id="GO:0006364">
    <property type="term" value="P:rRNA processing"/>
    <property type="evidence" value="ECO:0007669"/>
    <property type="project" value="UniProtKB-UniRule"/>
</dbReference>
<keyword evidence="2 7" id="KW-0540">Nuclease</keyword>
<feature type="binding site" evidence="7">
    <location>
        <position position="112"/>
    </location>
    <ligand>
        <name>Zn(2+)</name>
        <dbReference type="ChEBI" id="CHEBI:29105"/>
        <note>catalytic</note>
    </ligand>
</feature>
<sequence>MAINFFQEDINYNLPQKNLTKRWLREIGQKEGFKITDLNYIFCTDEYLYQINVDYLDHDTYTDIITFDNSEEENLLEGDIFVSIERIIDNAKTQNQDTYRETIRVISHGLLHLCGYKDKTKEEAQLMRAKEDEAIKHFFELKENT</sequence>
<dbReference type="InterPro" id="IPR023091">
    <property type="entry name" value="MetalPrtase_cat_dom_sf_prd"/>
</dbReference>
<keyword evidence="7" id="KW-0690">Ribosome biogenesis</keyword>
<evidence type="ECO:0000256" key="3">
    <source>
        <dbReference type="ARBA" id="ARBA00022723"/>
    </source>
</evidence>
<keyword evidence="4 7" id="KW-0255">Endonuclease</keyword>
<evidence type="ECO:0000256" key="7">
    <source>
        <dbReference type="HAMAP-Rule" id="MF_00009"/>
    </source>
</evidence>
<feature type="binding site" evidence="7">
    <location>
        <position position="118"/>
    </location>
    <ligand>
        <name>Zn(2+)</name>
        <dbReference type="ChEBI" id="CHEBI:29105"/>
        <note>catalytic</note>
    </ligand>
</feature>
<dbReference type="Pfam" id="PF02130">
    <property type="entry name" value="YbeY"/>
    <property type="match status" value="1"/>
</dbReference>
<dbReference type="PANTHER" id="PTHR46986:SF1">
    <property type="entry name" value="ENDORIBONUCLEASE YBEY, CHLOROPLASTIC"/>
    <property type="match status" value="1"/>
</dbReference>
<dbReference type="EC" id="3.1.-.-" evidence="7"/>
<evidence type="ECO:0000256" key="4">
    <source>
        <dbReference type="ARBA" id="ARBA00022759"/>
    </source>
</evidence>